<accession>A0A0E9SE44</accession>
<reference evidence="2" key="1">
    <citation type="submission" date="2014-11" db="EMBL/GenBank/DDBJ databases">
        <authorList>
            <person name="Amaro Gonzalez C."/>
        </authorList>
    </citation>
    <scope>NUCLEOTIDE SEQUENCE</scope>
</reference>
<evidence type="ECO:0000256" key="1">
    <source>
        <dbReference type="SAM" id="Phobius"/>
    </source>
</evidence>
<keyword evidence="1" id="KW-0812">Transmembrane</keyword>
<feature type="transmembrane region" description="Helical" evidence="1">
    <location>
        <begin position="16"/>
        <end position="37"/>
    </location>
</feature>
<protein>
    <submittedName>
        <fullName evidence="2">Uncharacterized protein</fullName>
    </submittedName>
</protein>
<name>A0A0E9SE44_ANGAN</name>
<organism evidence="2">
    <name type="scientific">Anguilla anguilla</name>
    <name type="common">European freshwater eel</name>
    <name type="synonym">Muraena anguilla</name>
    <dbReference type="NCBI Taxonomy" id="7936"/>
    <lineage>
        <taxon>Eukaryota</taxon>
        <taxon>Metazoa</taxon>
        <taxon>Chordata</taxon>
        <taxon>Craniata</taxon>
        <taxon>Vertebrata</taxon>
        <taxon>Euteleostomi</taxon>
        <taxon>Actinopterygii</taxon>
        <taxon>Neopterygii</taxon>
        <taxon>Teleostei</taxon>
        <taxon>Anguilliformes</taxon>
        <taxon>Anguillidae</taxon>
        <taxon>Anguilla</taxon>
    </lineage>
</organism>
<dbReference type="EMBL" id="GBXM01068923">
    <property type="protein sequence ID" value="JAH39654.1"/>
    <property type="molecule type" value="Transcribed_RNA"/>
</dbReference>
<reference evidence="2" key="2">
    <citation type="journal article" date="2015" name="Fish Shellfish Immunol.">
        <title>Early steps in the European eel (Anguilla anguilla)-Vibrio vulnificus interaction in the gills: Role of the RtxA13 toxin.</title>
        <authorList>
            <person name="Callol A."/>
            <person name="Pajuelo D."/>
            <person name="Ebbesson L."/>
            <person name="Teles M."/>
            <person name="MacKenzie S."/>
            <person name="Amaro C."/>
        </authorList>
    </citation>
    <scope>NUCLEOTIDE SEQUENCE</scope>
</reference>
<keyword evidence="1" id="KW-1133">Transmembrane helix</keyword>
<sequence length="39" mass="4450">MAKKHYCIANHSTTNIIALVCQFSQLLFLTIFPNVLLSR</sequence>
<keyword evidence="1" id="KW-0472">Membrane</keyword>
<proteinExistence type="predicted"/>
<dbReference type="AlphaFoldDB" id="A0A0E9SE44"/>
<evidence type="ECO:0000313" key="2">
    <source>
        <dbReference type="EMBL" id="JAH39654.1"/>
    </source>
</evidence>